<gene>
    <name evidence="8" type="primary">dapF</name>
    <name evidence="10" type="ORF">A2161_14720</name>
</gene>
<feature type="binding site" evidence="8">
    <location>
        <position position="14"/>
    </location>
    <ligand>
        <name>substrate</name>
    </ligand>
</feature>
<dbReference type="AlphaFoldDB" id="A0A1F7RUX4"/>
<comment type="catalytic activity">
    <reaction evidence="7 8">
        <text>(2S,6S)-2,6-diaminopimelate = meso-2,6-diaminopimelate</text>
        <dbReference type="Rhea" id="RHEA:15393"/>
        <dbReference type="ChEBI" id="CHEBI:57609"/>
        <dbReference type="ChEBI" id="CHEBI:57791"/>
        <dbReference type="EC" id="5.1.1.7"/>
    </reaction>
</comment>
<dbReference type="InterPro" id="IPR018510">
    <property type="entry name" value="DAP_epimerase_AS"/>
</dbReference>
<feature type="active site" evidence="9">
    <location>
        <position position="74"/>
    </location>
</feature>
<evidence type="ECO:0000256" key="1">
    <source>
        <dbReference type="ARBA" id="ARBA00005196"/>
    </source>
</evidence>
<feature type="binding site" evidence="8">
    <location>
        <begin position="75"/>
        <end position="76"/>
    </location>
    <ligand>
        <name>substrate</name>
    </ligand>
</feature>
<evidence type="ECO:0000313" key="10">
    <source>
        <dbReference type="EMBL" id="OGL44697.1"/>
    </source>
</evidence>
<feature type="binding site" evidence="8">
    <location>
        <position position="164"/>
    </location>
    <ligand>
        <name>substrate</name>
    </ligand>
</feature>
<comment type="pathway">
    <text evidence="1 8">Amino-acid biosynthesis; L-lysine biosynthesis via DAP pathway; DL-2,6-diaminopimelate from LL-2,6-diaminopimelate: step 1/1.</text>
</comment>
<evidence type="ECO:0000256" key="9">
    <source>
        <dbReference type="PROSITE-ProRule" id="PRU10125"/>
    </source>
</evidence>
<comment type="function">
    <text evidence="8">Catalyzes the stereoinversion of LL-2,6-diaminopimelate (L,L-DAP) to meso-diaminopimelate (meso-DAP), a precursor of L-lysine and an essential component of the bacterial peptidoglycan.</text>
</comment>
<dbReference type="GO" id="GO:0008837">
    <property type="term" value="F:diaminopimelate epimerase activity"/>
    <property type="evidence" value="ECO:0007669"/>
    <property type="project" value="UniProtKB-UniRule"/>
</dbReference>
<evidence type="ECO:0000256" key="2">
    <source>
        <dbReference type="ARBA" id="ARBA00010219"/>
    </source>
</evidence>
<feature type="site" description="Could be important to modulate the pK values of the two catalytic cysteine residues" evidence="8">
    <location>
        <position position="166"/>
    </location>
</feature>
<keyword evidence="4 8" id="KW-0028">Amino-acid biosynthesis</keyword>
<reference evidence="10 11" key="1">
    <citation type="journal article" date="2016" name="Nat. Commun.">
        <title>Thousands of microbial genomes shed light on interconnected biogeochemical processes in an aquifer system.</title>
        <authorList>
            <person name="Anantharaman K."/>
            <person name="Brown C.T."/>
            <person name="Hug L.A."/>
            <person name="Sharon I."/>
            <person name="Castelle C.J."/>
            <person name="Probst A.J."/>
            <person name="Thomas B.C."/>
            <person name="Singh A."/>
            <person name="Wilkins M.J."/>
            <person name="Karaoz U."/>
            <person name="Brodie E.L."/>
            <person name="Williams K.H."/>
            <person name="Hubbard S.S."/>
            <person name="Banfield J.F."/>
        </authorList>
    </citation>
    <scope>NUCLEOTIDE SEQUENCE [LARGE SCALE GENOMIC DNA]</scope>
</reference>
<evidence type="ECO:0000313" key="11">
    <source>
        <dbReference type="Proteomes" id="UP000179266"/>
    </source>
</evidence>
<dbReference type="GO" id="GO:0005829">
    <property type="term" value="C:cytosol"/>
    <property type="evidence" value="ECO:0007669"/>
    <property type="project" value="TreeGrafter"/>
</dbReference>
<comment type="caution">
    <text evidence="8">Lacks conserved residue(s) required for the propagation of feature annotation.</text>
</comment>
<keyword evidence="5 8" id="KW-0457">Lysine biosynthesis</keyword>
<dbReference type="EC" id="5.1.1.7" evidence="3 8"/>
<evidence type="ECO:0000256" key="8">
    <source>
        <dbReference type="HAMAP-Rule" id="MF_00197"/>
    </source>
</evidence>
<comment type="subunit">
    <text evidence="8">Homodimer.</text>
</comment>
<protein>
    <recommendedName>
        <fullName evidence="3 8">Diaminopimelate epimerase</fullName>
        <shortName evidence="8">DAP epimerase</shortName>
        <ecNumber evidence="3 8">5.1.1.7</ecNumber>
    </recommendedName>
    <alternativeName>
        <fullName evidence="8">PLP-independent amino acid racemase</fullName>
    </alternativeName>
</protein>
<dbReference type="GO" id="GO:0009089">
    <property type="term" value="P:lysine biosynthetic process via diaminopimelate"/>
    <property type="evidence" value="ECO:0007669"/>
    <property type="project" value="UniProtKB-UniRule"/>
</dbReference>
<dbReference type="HAMAP" id="MF_00197">
    <property type="entry name" value="DAP_epimerase"/>
    <property type="match status" value="1"/>
</dbReference>
<feature type="active site" description="Proton acceptor" evidence="8">
    <location>
        <position position="224"/>
    </location>
</feature>
<feature type="binding site" evidence="8">
    <location>
        <begin position="215"/>
        <end position="216"/>
    </location>
    <ligand>
        <name>substrate</name>
    </ligand>
</feature>
<evidence type="ECO:0000256" key="6">
    <source>
        <dbReference type="ARBA" id="ARBA00023235"/>
    </source>
</evidence>
<keyword evidence="6 8" id="KW-0413">Isomerase</keyword>
<keyword evidence="8" id="KW-0963">Cytoplasm</keyword>
<organism evidence="10 11">
    <name type="scientific">Candidatus Schekmanbacteria bacterium RBG_13_48_7</name>
    <dbReference type="NCBI Taxonomy" id="1817878"/>
    <lineage>
        <taxon>Bacteria</taxon>
        <taxon>Candidatus Schekmaniibacteriota</taxon>
    </lineage>
</organism>
<dbReference type="PANTHER" id="PTHR31689:SF0">
    <property type="entry name" value="DIAMINOPIMELATE EPIMERASE"/>
    <property type="match status" value="1"/>
</dbReference>
<feature type="binding site" evidence="8">
    <location>
        <position position="65"/>
    </location>
    <ligand>
        <name>substrate</name>
    </ligand>
</feature>
<comment type="subcellular location">
    <subcellularLocation>
        <location evidence="8">Cytoplasm</location>
    </subcellularLocation>
</comment>
<dbReference type="Pfam" id="PF01678">
    <property type="entry name" value="DAP_epimerase"/>
    <property type="match status" value="2"/>
</dbReference>
<feature type="active site" description="Proton donor" evidence="8">
    <location>
        <position position="74"/>
    </location>
</feature>
<proteinExistence type="inferred from homology"/>
<name>A0A1F7RUX4_9BACT</name>
<evidence type="ECO:0000256" key="3">
    <source>
        <dbReference type="ARBA" id="ARBA00013080"/>
    </source>
</evidence>
<dbReference type="NCBIfam" id="TIGR00652">
    <property type="entry name" value="DapF"/>
    <property type="match status" value="1"/>
</dbReference>
<dbReference type="Gene3D" id="3.10.310.10">
    <property type="entry name" value="Diaminopimelate Epimerase, Chain A, domain 1"/>
    <property type="match status" value="2"/>
</dbReference>
<dbReference type="Proteomes" id="UP000179266">
    <property type="component" value="Unassembled WGS sequence"/>
</dbReference>
<evidence type="ECO:0000256" key="4">
    <source>
        <dbReference type="ARBA" id="ARBA00022605"/>
    </source>
</evidence>
<comment type="caution">
    <text evidence="10">The sequence shown here is derived from an EMBL/GenBank/DDBJ whole genome shotgun (WGS) entry which is preliminary data.</text>
</comment>
<sequence>MTQYSFFKMHGIGNDYIFIDCRYHEFPPIKEVAKTWCDRNRGIGSDGIVLILLSSEATVKMRIFNTDGSEAQTCGNALRCIGKYLDDRNELSDGSFTIETIRRIVHGVIIKKGTEESIVAVNMGLPVWNPREIPVSGYNDPVIQQEFIVDKDTKFLHSCVSMGNPHCVIEVDDVQNFPVNKYGSLIENSHQFPERTNVGFMQLLDAENMVLRVWERGSGETMACGSGACAAYATWSKINSSISPMFIHLKGGTLKLSFSEKDNSIIQEGSATFVFNGSAET</sequence>
<dbReference type="UniPathway" id="UPA00034">
    <property type="reaction ID" value="UER00025"/>
</dbReference>
<dbReference type="PANTHER" id="PTHR31689">
    <property type="entry name" value="DIAMINOPIMELATE EPIMERASE, CHLOROPLASTIC"/>
    <property type="match status" value="1"/>
</dbReference>
<dbReference type="EMBL" id="MGDD01000211">
    <property type="protein sequence ID" value="OGL44697.1"/>
    <property type="molecule type" value="Genomic_DNA"/>
</dbReference>
<dbReference type="SUPFAM" id="SSF54506">
    <property type="entry name" value="Diaminopimelate epimerase-like"/>
    <property type="match status" value="2"/>
</dbReference>
<accession>A0A1F7RUX4</accession>
<dbReference type="InterPro" id="IPR001653">
    <property type="entry name" value="DAP_epimerase_DapF"/>
</dbReference>
<evidence type="ECO:0000256" key="7">
    <source>
        <dbReference type="ARBA" id="ARBA00051712"/>
    </source>
</evidence>
<feature type="binding site" evidence="8">
    <location>
        <position position="197"/>
    </location>
    <ligand>
        <name>substrate</name>
    </ligand>
</feature>
<feature type="binding site" evidence="8">
    <location>
        <begin position="225"/>
        <end position="226"/>
    </location>
    <ligand>
        <name>substrate</name>
    </ligand>
</feature>
<comment type="similarity">
    <text evidence="2 8">Belongs to the diaminopimelate epimerase family.</text>
</comment>
<feature type="site" description="Could be important to modulate the pK values of the two catalytic cysteine residues" evidence="8">
    <location>
        <position position="215"/>
    </location>
</feature>
<dbReference type="PROSITE" id="PS01326">
    <property type="entry name" value="DAP_EPIMERASE"/>
    <property type="match status" value="1"/>
</dbReference>
<evidence type="ECO:0000256" key="5">
    <source>
        <dbReference type="ARBA" id="ARBA00023154"/>
    </source>
</evidence>